<dbReference type="AlphaFoldDB" id="A0A7S4D1C7"/>
<evidence type="ECO:0000313" key="1">
    <source>
        <dbReference type="EMBL" id="CAE0813037.1"/>
    </source>
</evidence>
<protein>
    <submittedName>
        <fullName evidence="1">Uncharacterized protein</fullName>
    </submittedName>
</protein>
<sequence>MLFRVPSFFSFGQLPAYQWQNTTQKPTTDPSQVCSGRTRVTCTFAPTVCVPVPPIHATCTAGLIGTSRLHGFDPLIVLTAAHSECAATAPRSDRTRDTPFHLI</sequence>
<reference evidence="1" key="1">
    <citation type="submission" date="2021-01" db="EMBL/GenBank/DDBJ databases">
        <authorList>
            <person name="Corre E."/>
            <person name="Pelletier E."/>
            <person name="Niang G."/>
            <person name="Scheremetjew M."/>
            <person name="Finn R."/>
            <person name="Kale V."/>
            <person name="Holt S."/>
            <person name="Cochrane G."/>
            <person name="Meng A."/>
            <person name="Brown T."/>
            <person name="Cohen L."/>
        </authorList>
    </citation>
    <scope>NUCLEOTIDE SEQUENCE</scope>
    <source>
        <strain evidence="1">CCMP1594</strain>
    </source>
</reference>
<accession>A0A7S4D1C7</accession>
<gene>
    <name evidence="1" type="ORF">EGYM00163_LOCUS24188</name>
</gene>
<organism evidence="1">
    <name type="scientific">Eutreptiella gymnastica</name>
    <dbReference type="NCBI Taxonomy" id="73025"/>
    <lineage>
        <taxon>Eukaryota</taxon>
        <taxon>Discoba</taxon>
        <taxon>Euglenozoa</taxon>
        <taxon>Euglenida</taxon>
        <taxon>Spirocuta</taxon>
        <taxon>Euglenophyceae</taxon>
        <taxon>Eutreptiales</taxon>
        <taxon>Eutreptiaceae</taxon>
        <taxon>Eutreptiella</taxon>
    </lineage>
</organism>
<proteinExistence type="predicted"/>
<name>A0A7S4D1C7_9EUGL</name>
<dbReference type="EMBL" id="HBJA01068813">
    <property type="protein sequence ID" value="CAE0813037.1"/>
    <property type="molecule type" value="Transcribed_RNA"/>
</dbReference>